<dbReference type="EMBL" id="MU857621">
    <property type="protein sequence ID" value="KAK4249651.1"/>
    <property type="molecule type" value="Genomic_DNA"/>
</dbReference>
<comment type="subcellular location">
    <subcellularLocation>
        <location evidence="1 6">Nucleus</location>
    </subcellularLocation>
</comment>
<organism evidence="8 9">
    <name type="scientific">Corynascus novoguineensis</name>
    <dbReference type="NCBI Taxonomy" id="1126955"/>
    <lineage>
        <taxon>Eukaryota</taxon>
        <taxon>Fungi</taxon>
        <taxon>Dikarya</taxon>
        <taxon>Ascomycota</taxon>
        <taxon>Pezizomycotina</taxon>
        <taxon>Sordariomycetes</taxon>
        <taxon>Sordariomycetidae</taxon>
        <taxon>Sordariales</taxon>
        <taxon>Chaetomiaceae</taxon>
        <taxon>Corynascus</taxon>
    </lineage>
</organism>
<comment type="caution">
    <text evidence="8">The sequence shown here is derived from an EMBL/GenBank/DDBJ whole genome shotgun (WGS) entry which is preliminary data.</text>
</comment>
<dbReference type="GO" id="GO:0016592">
    <property type="term" value="C:mediator complex"/>
    <property type="evidence" value="ECO:0007669"/>
    <property type="project" value="InterPro"/>
</dbReference>
<reference evidence="8" key="1">
    <citation type="journal article" date="2023" name="Mol. Phylogenet. Evol.">
        <title>Genome-scale phylogeny and comparative genomics of the fungal order Sordariales.</title>
        <authorList>
            <person name="Hensen N."/>
            <person name="Bonometti L."/>
            <person name="Westerberg I."/>
            <person name="Brannstrom I.O."/>
            <person name="Guillou S."/>
            <person name="Cros-Aarteil S."/>
            <person name="Calhoun S."/>
            <person name="Haridas S."/>
            <person name="Kuo A."/>
            <person name="Mondo S."/>
            <person name="Pangilinan J."/>
            <person name="Riley R."/>
            <person name="LaButti K."/>
            <person name="Andreopoulos B."/>
            <person name="Lipzen A."/>
            <person name="Chen C."/>
            <person name="Yan M."/>
            <person name="Daum C."/>
            <person name="Ng V."/>
            <person name="Clum A."/>
            <person name="Steindorff A."/>
            <person name="Ohm R.A."/>
            <person name="Martin F."/>
            <person name="Silar P."/>
            <person name="Natvig D.O."/>
            <person name="Lalanne C."/>
            <person name="Gautier V."/>
            <person name="Ament-Velasquez S.L."/>
            <person name="Kruys A."/>
            <person name="Hutchinson M.I."/>
            <person name="Powell A.J."/>
            <person name="Barry K."/>
            <person name="Miller A.N."/>
            <person name="Grigoriev I.V."/>
            <person name="Debuchy R."/>
            <person name="Gladieux P."/>
            <person name="Hiltunen Thoren M."/>
            <person name="Johannesson H."/>
        </authorList>
    </citation>
    <scope>NUCLEOTIDE SEQUENCE</scope>
    <source>
        <strain evidence="8">CBS 359.72</strain>
    </source>
</reference>
<comment type="similarity">
    <text evidence="2 6">Belongs to the Mediator complex subunit 10 family.</text>
</comment>
<evidence type="ECO:0000313" key="9">
    <source>
        <dbReference type="Proteomes" id="UP001303647"/>
    </source>
</evidence>
<protein>
    <recommendedName>
        <fullName evidence="6">Mediator of RNA polymerase II transcription subunit 10</fullName>
    </recommendedName>
    <alternativeName>
        <fullName evidence="6">Mediator complex subunit 10</fullName>
    </alternativeName>
</protein>
<feature type="compositionally biased region" description="Low complexity" evidence="7">
    <location>
        <begin position="147"/>
        <end position="173"/>
    </location>
</feature>
<dbReference type="Pfam" id="PF09748">
    <property type="entry name" value="Med10"/>
    <property type="match status" value="1"/>
</dbReference>
<gene>
    <name evidence="6" type="primary">MED10</name>
    <name evidence="8" type="ORF">C7999DRAFT_29903</name>
</gene>
<reference evidence="8" key="2">
    <citation type="submission" date="2023-05" db="EMBL/GenBank/DDBJ databases">
        <authorList>
            <consortium name="Lawrence Berkeley National Laboratory"/>
            <person name="Steindorff A."/>
            <person name="Hensen N."/>
            <person name="Bonometti L."/>
            <person name="Westerberg I."/>
            <person name="Brannstrom I.O."/>
            <person name="Guillou S."/>
            <person name="Cros-Aarteil S."/>
            <person name="Calhoun S."/>
            <person name="Haridas S."/>
            <person name="Kuo A."/>
            <person name="Mondo S."/>
            <person name="Pangilinan J."/>
            <person name="Riley R."/>
            <person name="Labutti K."/>
            <person name="Andreopoulos B."/>
            <person name="Lipzen A."/>
            <person name="Chen C."/>
            <person name="Yanf M."/>
            <person name="Daum C."/>
            <person name="Ng V."/>
            <person name="Clum A."/>
            <person name="Ohm R."/>
            <person name="Martin F."/>
            <person name="Silar P."/>
            <person name="Natvig D."/>
            <person name="Lalanne C."/>
            <person name="Gautier V."/>
            <person name="Ament-Velasquez S.L."/>
            <person name="Kruys A."/>
            <person name="Hutchinson M.I."/>
            <person name="Powell A.J."/>
            <person name="Barry K."/>
            <person name="Miller A.N."/>
            <person name="Grigoriev I.V."/>
            <person name="Debuchy R."/>
            <person name="Gladieux P."/>
            <person name="Thoren M.H."/>
            <person name="Johannesson H."/>
        </authorList>
    </citation>
    <scope>NUCLEOTIDE SEQUENCE</scope>
    <source>
        <strain evidence="8">CBS 359.72</strain>
    </source>
</reference>
<comment type="function">
    <text evidence="6">Component of the Mediator complex, a coactivator involved in the regulated transcription of nearly all RNA polymerase II-dependent genes. Mediator functions as a bridge to convey information from gene-specific regulatory proteins to the basal RNA polymerase II transcription machinery. Mediator is recruited to promoters by direct interactions with regulatory proteins and serves as a scaffold for the assembly of a functional preinitiation complex with RNA polymerase II and the general transcription factors.</text>
</comment>
<evidence type="ECO:0000256" key="3">
    <source>
        <dbReference type="ARBA" id="ARBA00023015"/>
    </source>
</evidence>
<evidence type="ECO:0000256" key="4">
    <source>
        <dbReference type="ARBA" id="ARBA00023163"/>
    </source>
</evidence>
<proteinExistence type="inferred from homology"/>
<keyword evidence="9" id="KW-1185">Reference proteome</keyword>
<accession>A0AAN7CX22</accession>
<comment type="subunit">
    <text evidence="6">Component of the Mediator complex.</text>
</comment>
<evidence type="ECO:0000256" key="7">
    <source>
        <dbReference type="SAM" id="MobiDB-lite"/>
    </source>
</evidence>
<feature type="compositionally biased region" description="Gly residues" evidence="7">
    <location>
        <begin position="174"/>
        <end position="198"/>
    </location>
</feature>
<evidence type="ECO:0000256" key="6">
    <source>
        <dbReference type="RuleBase" id="RU364146"/>
    </source>
</evidence>
<evidence type="ECO:0000256" key="2">
    <source>
        <dbReference type="ARBA" id="ARBA00005389"/>
    </source>
</evidence>
<evidence type="ECO:0000256" key="5">
    <source>
        <dbReference type="ARBA" id="ARBA00023242"/>
    </source>
</evidence>
<dbReference type="AlphaFoldDB" id="A0AAN7CX22"/>
<name>A0AAN7CX22_9PEZI</name>
<dbReference type="InterPro" id="IPR019145">
    <property type="entry name" value="Mediator_Med10"/>
</dbReference>
<keyword evidence="5 6" id="KW-0539">Nucleus</keyword>
<dbReference type="GO" id="GO:0003712">
    <property type="term" value="F:transcription coregulator activity"/>
    <property type="evidence" value="ECO:0007669"/>
    <property type="project" value="InterPro"/>
</dbReference>
<sequence length="198" mass="20616">MAPINPDLKNVQEDIKNVIQDLFQVLVQVSNYDAAGRPTRDVLVQDIQTLDETLRTLHANAQVLPHPSADKPIPEPLIHYVENGRNPDIYTREFVELVRRMNQLARGKAHAFSGFRDVLAREMASALPEVRADVDRVVEATGGGGPTTTTTTPAAAGADSAAAAATATAKTAEVGGGGNTAGPEGAGGTAQGRGGGGQ</sequence>
<dbReference type="GO" id="GO:0006357">
    <property type="term" value="P:regulation of transcription by RNA polymerase II"/>
    <property type="evidence" value="ECO:0007669"/>
    <property type="project" value="InterPro"/>
</dbReference>
<keyword evidence="4 6" id="KW-0804">Transcription</keyword>
<keyword evidence="6" id="KW-0010">Activator</keyword>
<keyword evidence="3 6" id="KW-0805">Transcription regulation</keyword>
<feature type="region of interest" description="Disordered" evidence="7">
    <location>
        <begin position="139"/>
        <end position="198"/>
    </location>
</feature>
<evidence type="ECO:0000313" key="8">
    <source>
        <dbReference type="EMBL" id="KAK4249651.1"/>
    </source>
</evidence>
<evidence type="ECO:0000256" key="1">
    <source>
        <dbReference type="ARBA" id="ARBA00004123"/>
    </source>
</evidence>
<dbReference type="Proteomes" id="UP001303647">
    <property type="component" value="Unassembled WGS sequence"/>
</dbReference>